<organism evidence="6 7">
    <name type="scientific">Candidatus Eisenbergiella merdipullorum</name>
    <dbReference type="NCBI Taxonomy" id="2838553"/>
    <lineage>
        <taxon>Bacteria</taxon>
        <taxon>Bacillati</taxon>
        <taxon>Bacillota</taxon>
        <taxon>Clostridia</taxon>
        <taxon>Lachnospirales</taxon>
        <taxon>Lachnospiraceae</taxon>
        <taxon>Eisenbergiella</taxon>
    </lineage>
</organism>
<evidence type="ECO:0000313" key="7">
    <source>
        <dbReference type="Proteomes" id="UP000886858"/>
    </source>
</evidence>
<dbReference type="Pfam" id="PF02633">
    <property type="entry name" value="Creatininase"/>
    <property type="match status" value="1"/>
</dbReference>
<dbReference type="PANTHER" id="PTHR35005">
    <property type="entry name" value="3-DEHYDRO-SCYLLO-INOSOSE HYDROLASE"/>
    <property type="match status" value="1"/>
</dbReference>
<evidence type="ECO:0000256" key="2">
    <source>
        <dbReference type="ARBA" id="ARBA00022723"/>
    </source>
</evidence>
<comment type="caution">
    <text evidence="6">The sequence shown here is derived from an EMBL/GenBank/DDBJ whole genome shotgun (WGS) entry which is preliminary data.</text>
</comment>
<evidence type="ECO:0000313" key="6">
    <source>
        <dbReference type="EMBL" id="HJA92145.1"/>
    </source>
</evidence>
<accession>A0A9D2L069</accession>
<dbReference type="Gene3D" id="3.40.50.10310">
    <property type="entry name" value="Creatininase"/>
    <property type="match status" value="1"/>
</dbReference>
<keyword evidence="4" id="KW-0862">Zinc</keyword>
<evidence type="ECO:0000256" key="5">
    <source>
        <dbReference type="ARBA" id="ARBA00024029"/>
    </source>
</evidence>
<evidence type="ECO:0000256" key="3">
    <source>
        <dbReference type="ARBA" id="ARBA00022801"/>
    </source>
</evidence>
<dbReference type="SUPFAM" id="SSF102215">
    <property type="entry name" value="Creatininase"/>
    <property type="match status" value="1"/>
</dbReference>
<dbReference type="PANTHER" id="PTHR35005:SF1">
    <property type="entry name" value="2-AMINO-5-FORMYLAMINO-6-RIBOSYLAMINOPYRIMIDIN-4(3H)-ONE 5'-MONOPHOSPHATE DEFORMYLASE"/>
    <property type="match status" value="1"/>
</dbReference>
<name>A0A9D2L069_9FIRM</name>
<keyword evidence="3" id="KW-0378">Hydrolase</keyword>
<dbReference type="InterPro" id="IPR003785">
    <property type="entry name" value="Creatininase/forma_Hydrolase"/>
</dbReference>
<dbReference type="EMBL" id="DWYY01000038">
    <property type="protein sequence ID" value="HJA92145.1"/>
    <property type="molecule type" value="Genomic_DNA"/>
</dbReference>
<reference evidence="6" key="2">
    <citation type="submission" date="2021-04" db="EMBL/GenBank/DDBJ databases">
        <authorList>
            <person name="Gilroy R."/>
        </authorList>
    </citation>
    <scope>NUCLEOTIDE SEQUENCE</scope>
    <source>
        <strain evidence="6">CHK179-7159</strain>
    </source>
</reference>
<evidence type="ECO:0000256" key="4">
    <source>
        <dbReference type="ARBA" id="ARBA00022833"/>
    </source>
</evidence>
<dbReference type="AlphaFoldDB" id="A0A9D2L069"/>
<comment type="cofactor">
    <cofactor evidence="1">
        <name>Zn(2+)</name>
        <dbReference type="ChEBI" id="CHEBI:29105"/>
    </cofactor>
</comment>
<comment type="similarity">
    <text evidence="5">Belongs to the creatininase superfamily.</text>
</comment>
<dbReference type="GO" id="GO:0009231">
    <property type="term" value="P:riboflavin biosynthetic process"/>
    <property type="evidence" value="ECO:0007669"/>
    <property type="project" value="TreeGrafter"/>
</dbReference>
<dbReference type="Proteomes" id="UP000886858">
    <property type="component" value="Unassembled WGS sequence"/>
</dbReference>
<dbReference type="GO" id="GO:0046872">
    <property type="term" value="F:metal ion binding"/>
    <property type="evidence" value="ECO:0007669"/>
    <property type="project" value="UniProtKB-KW"/>
</dbReference>
<gene>
    <name evidence="6" type="ORF">H9717_03350</name>
</gene>
<protein>
    <submittedName>
        <fullName evidence="6">Creatininase family protein</fullName>
    </submittedName>
</protein>
<dbReference type="InterPro" id="IPR024087">
    <property type="entry name" value="Creatininase-like_sf"/>
</dbReference>
<sequence length="261" mass="28974">MIKRWENLTRDEIAALDKDRTIVMLPTSATEQHGPHLPVGTDAIILSALIDRIIAQGDDAFEKGNLIFAPQLPIGKSNEHMGFAGTITFHAQTYYALLHDIAESIAASGFKKLVLFNSHGGNTDMLNLISRDLRIDLGLDVFVIDWWFTDFWADGLKGLQQSGKYGVFHACELETSLMLEARPETVHMELAVDEEPAEYFRGDKYVTVFGPVNAGWKTADVTKSGVIGAPTYATVEKGQKLFDYACRKLLDIFAEIADISY</sequence>
<proteinExistence type="inferred from homology"/>
<keyword evidence="2" id="KW-0479">Metal-binding</keyword>
<reference evidence="6" key="1">
    <citation type="journal article" date="2021" name="PeerJ">
        <title>Extensive microbial diversity within the chicken gut microbiome revealed by metagenomics and culture.</title>
        <authorList>
            <person name="Gilroy R."/>
            <person name="Ravi A."/>
            <person name="Getino M."/>
            <person name="Pursley I."/>
            <person name="Horton D.L."/>
            <person name="Alikhan N.F."/>
            <person name="Baker D."/>
            <person name="Gharbi K."/>
            <person name="Hall N."/>
            <person name="Watson M."/>
            <person name="Adriaenssens E.M."/>
            <person name="Foster-Nyarko E."/>
            <person name="Jarju S."/>
            <person name="Secka A."/>
            <person name="Antonio M."/>
            <person name="Oren A."/>
            <person name="Chaudhuri R.R."/>
            <person name="La Ragione R."/>
            <person name="Hildebrand F."/>
            <person name="Pallen M.J."/>
        </authorList>
    </citation>
    <scope>NUCLEOTIDE SEQUENCE</scope>
    <source>
        <strain evidence="6">CHK179-7159</strain>
    </source>
</reference>
<dbReference type="GO" id="GO:0016811">
    <property type="term" value="F:hydrolase activity, acting on carbon-nitrogen (but not peptide) bonds, in linear amides"/>
    <property type="evidence" value="ECO:0007669"/>
    <property type="project" value="TreeGrafter"/>
</dbReference>
<evidence type="ECO:0000256" key="1">
    <source>
        <dbReference type="ARBA" id="ARBA00001947"/>
    </source>
</evidence>